<protein>
    <submittedName>
        <fullName evidence="1">Uncharacterized protein</fullName>
    </submittedName>
</protein>
<dbReference type="OrthoDB" id="938768at2"/>
<reference evidence="1 2" key="1">
    <citation type="submission" date="2016-10" db="EMBL/GenBank/DDBJ databases">
        <authorList>
            <person name="de Groot N.N."/>
        </authorList>
    </citation>
    <scope>NUCLEOTIDE SEQUENCE [LARGE SCALE GENOMIC DNA]</scope>
    <source>
        <strain evidence="1 2">DSM 19938</strain>
    </source>
</reference>
<sequence>MQNLSIRGFIVTFLIQLFISSPGQSQNNSLSSCDPAKDYSVIKKGERKCITGNSTITYLTLEGGTLIIDGNSRINNLAIDGGKILITRTSTALLPSMTLNNVTLSNNGSITYMGNVKLNDSNSYIINETSESKMDWGASELILIGKNATFVNNGSATIGTLRIESKSAKVIFGENSLTNVMNLISSSDNRIIVPQGSAKLNQTGYAQLSKSLTASKNLVICPGSASELRALSKNIGGYGKATVLEKGCQISPIPR</sequence>
<dbReference type="Proteomes" id="UP000199532">
    <property type="component" value="Unassembled WGS sequence"/>
</dbReference>
<dbReference type="EMBL" id="FNXY01000002">
    <property type="protein sequence ID" value="SEI51094.1"/>
    <property type="molecule type" value="Genomic_DNA"/>
</dbReference>
<evidence type="ECO:0000313" key="1">
    <source>
        <dbReference type="EMBL" id="SEI51094.1"/>
    </source>
</evidence>
<dbReference type="AlphaFoldDB" id="A0A1H6RCX7"/>
<evidence type="ECO:0000313" key="2">
    <source>
        <dbReference type="Proteomes" id="UP000199532"/>
    </source>
</evidence>
<dbReference type="RefSeq" id="WP_090332961.1">
    <property type="nucleotide sequence ID" value="NZ_FNXY01000002.1"/>
</dbReference>
<dbReference type="PROSITE" id="PS51257">
    <property type="entry name" value="PROKAR_LIPOPROTEIN"/>
    <property type="match status" value="1"/>
</dbReference>
<organism evidence="1 2">
    <name type="scientific">Dyadobacter koreensis</name>
    <dbReference type="NCBI Taxonomy" id="408657"/>
    <lineage>
        <taxon>Bacteria</taxon>
        <taxon>Pseudomonadati</taxon>
        <taxon>Bacteroidota</taxon>
        <taxon>Cytophagia</taxon>
        <taxon>Cytophagales</taxon>
        <taxon>Spirosomataceae</taxon>
        <taxon>Dyadobacter</taxon>
    </lineage>
</organism>
<proteinExistence type="predicted"/>
<name>A0A1H6RCX7_9BACT</name>
<keyword evidence="2" id="KW-1185">Reference proteome</keyword>
<gene>
    <name evidence="1" type="ORF">SAMN04487995_1042</name>
</gene>
<accession>A0A1H6RCX7</accession>